<feature type="non-terminal residue" evidence="2">
    <location>
        <position position="1"/>
    </location>
</feature>
<evidence type="ECO:0000313" key="3">
    <source>
        <dbReference type="Proteomes" id="UP001634394"/>
    </source>
</evidence>
<gene>
    <name evidence="2" type="ORF">ACJMK2_038314</name>
</gene>
<evidence type="ECO:0000256" key="1">
    <source>
        <dbReference type="SAM" id="MobiDB-lite"/>
    </source>
</evidence>
<keyword evidence="3" id="KW-1185">Reference proteome</keyword>
<dbReference type="Proteomes" id="UP001634394">
    <property type="component" value="Unassembled WGS sequence"/>
</dbReference>
<accession>A0ABD3W8M3</accession>
<reference evidence="2 3" key="1">
    <citation type="submission" date="2024-11" db="EMBL/GenBank/DDBJ databases">
        <title>Chromosome-level genome assembly of the freshwater bivalve Anodonta woodiana.</title>
        <authorList>
            <person name="Chen X."/>
        </authorList>
    </citation>
    <scope>NUCLEOTIDE SEQUENCE [LARGE SCALE GENOMIC DNA]</scope>
    <source>
        <strain evidence="2">MN2024</strain>
        <tissue evidence="2">Gills</tissue>
    </source>
</reference>
<dbReference type="AlphaFoldDB" id="A0ABD3W8M3"/>
<dbReference type="EMBL" id="JBJQND010000007">
    <property type="protein sequence ID" value="KAL3870237.1"/>
    <property type="molecule type" value="Genomic_DNA"/>
</dbReference>
<feature type="compositionally biased region" description="Basic and acidic residues" evidence="1">
    <location>
        <begin position="1"/>
        <end position="23"/>
    </location>
</feature>
<protein>
    <submittedName>
        <fullName evidence="2">Uncharacterized protein</fullName>
    </submittedName>
</protein>
<feature type="region of interest" description="Disordered" evidence="1">
    <location>
        <begin position="1"/>
        <end position="24"/>
    </location>
</feature>
<proteinExistence type="predicted"/>
<comment type="caution">
    <text evidence="2">The sequence shown here is derived from an EMBL/GenBank/DDBJ whole genome shotgun (WGS) entry which is preliminary data.</text>
</comment>
<evidence type="ECO:0000313" key="2">
    <source>
        <dbReference type="EMBL" id="KAL3870237.1"/>
    </source>
</evidence>
<name>A0ABD3W8M3_SINWO</name>
<organism evidence="2 3">
    <name type="scientific">Sinanodonta woodiana</name>
    <name type="common">Chinese pond mussel</name>
    <name type="synonym">Anodonta woodiana</name>
    <dbReference type="NCBI Taxonomy" id="1069815"/>
    <lineage>
        <taxon>Eukaryota</taxon>
        <taxon>Metazoa</taxon>
        <taxon>Spiralia</taxon>
        <taxon>Lophotrochozoa</taxon>
        <taxon>Mollusca</taxon>
        <taxon>Bivalvia</taxon>
        <taxon>Autobranchia</taxon>
        <taxon>Heteroconchia</taxon>
        <taxon>Palaeoheterodonta</taxon>
        <taxon>Unionida</taxon>
        <taxon>Unionoidea</taxon>
        <taxon>Unionidae</taxon>
        <taxon>Unioninae</taxon>
        <taxon>Sinanodonta</taxon>
    </lineage>
</organism>
<sequence length="52" mass="6214">ESEKEELRKAREEQRRKQKEKVMKNRWQKVGKTALFTNTLNLEAAKTGRLNI</sequence>